<protein>
    <recommendedName>
        <fullName evidence="1">DUF4283 domain-containing protein</fullName>
    </recommendedName>
</protein>
<name>A0A8T3CB28_DENNO</name>
<dbReference type="PANTHER" id="PTHR31286">
    <property type="entry name" value="GLYCINE-RICH CELL WALL STRUCTURAL PROTEIN 1.8-LIKE"/>
    <property type="match status" value="1"/>
</dbReference>
<accession>A0A8T3CB28</accession>
<evidence type="ECO:0000313" key="2">
    <source>
        <dbReference type="EMBL" id="KAI0530876.1"/>
    </source>
</evidence>
<reference evidence="2" key="1">
    <citation type="journal article" date="2022" name="Front. Genet.">
        <title>Chromosome-Scale Assembly of the Dendrobium nobile Genome Provides Insights Into the Molecular Mechanism of the Biosynthesis of the Medicinal Active Ingredient of Dendrobium.</title>
        <authorList>
            <person name="Xu Q."/>
            <person name="Niu S.-C."/>
            <person name="Li K.-L."/>
            <person name="Zheng P.-J."/>
            <person name="Zhang X.-J."/>
            <person name="Jia Y."/>
            <person name="Liu Y."/>
            <person name="Niu Y.-X."/>
            <person name="Yu L.-H."/>
            <person name="Chen D.-F."/>
            <person name="Zhang G.-Q."/>
        </authorList>
    </citation>
    <scope>NUCLEOTIDE SEQUENCE</scope>
    <source>
        <tissue evidence="2">Leaf</tissue>
    </source>
</reference>
<dbReference type="InterPro" id="IPR040256">
    <property type="entry name" value="At4g02000-like"/>
</dbReference>
<dbReference type="PANTHER" id="PTHR31286:SF99">
    <property type="entry name" value="DUF4283 DOMAIN-CONTAINING PROTEIN"/>
    <property type="match status" value="1"/>
</dbReference>
<dbReference type="OrthoDB" id="1096772at2759"/>
<comment type="caution">
    <text evidence="2">The sequence shown here is derived from an EMBL/GenBank/DDBJ whole genome shotgun (WGS) entry which is preliminary data.</text>
</comment>
<keyword evidence="3" id="KW-1185">Reference proteome</keyword>
<proteinExistence type="predicted"/>
<gene>
    <name evidence="2" type="ORF">KFK09_000424</name>
</gene>
<evidence type="ECO:0000259" key="1">
    <source>
        <dbReference type="Pfam" id="PF14111"/>
    </source>
</evidence>
<feature type="domain" description="DUF4283" evidence="1">
    <location>
        <begin position="196"/>
        <end position="279"/>
    </location>
</feature>
<dbReference type="InterPro" id="IPR025558">
    <property type="entry name" value="DUF4283"/>
</dbReference>
<organism evidence="2 3">
    <name type="scientific">Dendrobium nobile</name>
    <name type="common">Orchid</name>
    <dbReference type="NCBI Taxonomy" id="94219"/>
    <lineage>
        <taxon>Eukaryota</taxon>
        <taxon>Viridiplantae</taxon>
        <taxon>Streptophyta</taxon>
        <taxon>Embryophyta</taxon>
        <taxon>Tracheophyta</taxon>
        <taxon>Spermatophyta</taxon>
        <taxon>Magnoliopsida</taxon>
        <taxon>Liliopsida</taxon>
        <taxon>Asparagales</taxon>
        <taxon>Orchidaceae</taxon>
        <taxon>Epidendroideae</taxon>
        <taxon>Malaxideae</taxon>
        <taxon>Dendrobiinae</taxon>
        <taxon>Dendrobium</taxon>
    </lineage>
</organism>
<dbReference type="AlphaFoldDB" id="A0A8T3CB28"/>
<dbReference type="Proteomes" id="UP000829196">
    <property type="component" value="Unassembled WGS sequence"/>
</dbReference>
<evidence type="ECO:0000313" key="3">
    <source>
        <dbReference type="Proteomes" id="UP000829196"/>
    </source>
</evidence>
<sequence length="335" mass="37828">MVELTLAISGNRNAPPWIGISSFLTVKTFVDKSSGIVIQEPAQNKMPVLSPIEGKGKQVMVDEAEQSPIPGLGSSSSRMKIICVCEKPVEDGSILNPTLVNKSSYLTLEEENFNPWKKSPYIKVNLPADCQILIDDGSVVKLYEPNVKANSEKLQFSLVVKKKSTYIKVNLPVDSQFLTDDGSAVKLYEPNVKANYEKLQFSLVVKLFGRHLPIQLVATELRWQWMMFGKFHLTNLGSDWVLCSFFSIEVMENNLLGGPWFVNGHLIGLDKWNSDFNPNFLKGLSSLIWIRMPNLSLYCWDEVNVSRIASSIEEPMLIDGDMFQWGRREFVRICV</sequence>
<dbReference type="EMBL" id="JAGYWB010000001">
    <property type="protein sequence ID" value="KAI0530876.1"/>
    <property type="molecule type" value="Genomic_DNA"/>
</dbReference>
<dbReference type="Pfam" id="PF14111">
    <property type="entry name" value="DUF4283"/>
    <property type="match status" value="1"/>
</dbReference>